<evidence type="ECO:0000256" key="1">
    <source>
        <dbReference type="SAM" id="MobiDB-lite"/>
    </source>
</evidence>
<proteinExistence type="predicted"/>
<reference evidence="2" key="1">
    <citation type="submission" date="2020-10" db="EMBL/GenBank/DDBJ databases">
        <authorList>
            <person name="Gilroy R."/>
        </authorList>
    </citation>
    <scope>NUCLEOTIDE SEQUENCE</scope>
    <source>
        <strain evidence="2">13766</strain>
    </source>
</reference>
<dbReference type="Gene3D" id="3.20.20.210">
    <property type="match status" value="1"/>
</dbReference>
<dbReference type="AlphaFoldDB" id="A0A9D1G2D2"/>
<dbReference type="EMBL" id="DVJN01000208">
    <property type="protein sequence ID" value="HIS93503.1"/>
    <property type="molecule type" value="Genomic_DNA"/>
</dbReference>
<feature type="compositionally biased region" description="Basic residues" evidence="1">
    <location>
        <begin position="353"/>
        <end position="374"/>
    </location>
</feature>
<sequence>MNAQERTLLRDLAQKVRELAAQPQMDDLRKSWYALNDGRPDRPLIVMKFHGVYSDVYPQPVCEDPLAREMEGAFLGLLTEAGWKDDRVIEPEFPVNLSFSFTPFGILVERKQALDAHGKPTMGYLSQHVITDLEEDFHLLGKSTWNIEKEYAHKQALFAVANEAFGDILTVKYRTPAPSYAPATALVELMGMENMLLALCDAPEHFAKALDMQTDDWLEFLSEIEARGLVVQNTDASYVGQDSYGYSRQLAEVGARQASFADGWGYANSQETVGVSPQMFDAVFFPSIARYAARFGLFAFGCCEPVHPLWERSLSRLPNLRKVSVSPWCDEEAIAGSSAARALCITANPRPTVSRRRNGTKKPCGHRSPRRRGPRAVARWKSPSGTSPPYMATQPGSARPWTLPAARRRKTGNPETGYSRGHNDALPGEWPYPWQAIHLGIACRTGSSARRSSKVTRWP</sequence>
<protein>
    <submittedName>
        <fullName evidence="2">Uncharacterized protein</fullName>
    </submittedName>
</protein>
<name>A0A9D1G2D2_9FIRM</name>
<accession>A0A9D1G2D2</accession>
<comment type="caution">
    <text evidence="2">The sequence shown here is derived from an EMBL/GenBank/DDBJ whole genome shotgun (WGS) entry which is preliminary data.</text>
</comment>
<reference evidence="2" key="2">
    <citation type="journal article" date="2021" name="PeerJ">
        <title>Extensive microbial diversity within the chicken gut microbiome revealed by metagenomics and culture.</title>
        <authorList>
            <person name="Gilroy R."/>
            <person name="Ravi A."/>
            <person name="Getino M."/>
            <person name="Pursley I."/>
            <person name="Horton D.L."/>
            <person name="Alikhan N.F."/>
            <person name="Baker D."/>
            <person name="Gharbi K."/>
            <person name="Hall N."/>
            <person name="Watson M."/>
            <person name="Adriaenssens E.M."/>
            <person name="Foster-Nyarko E."/>
            <person name="Jarju S."/>
            <person name="Secka A."/>
            <person name="Antonio M."/>
            <person name="Oren A."/>
            <person name="Chaudhuri R.R."/>
            <person name="La Ragione R."/>
            <person name="Hildebrand F."/>
            <person name="Pallen M.J."/>
        </authorList>
    </citation>
    <scope>NUCLEOTIDE SEQUENCE</scope>
    <source>
        <strain evidence="2">13766</strain>
    </source>
</reference>
<feature type="region of interest" description="Disordered" evidence="1">
    <location>
        <begin position="351"/>
        <end position="422"/>
    </location>
</feature>
<dbReference type="InterPro" id="IPR038071">
    <property type="entry name" value="UROD/MetE-like_sf"/>
</dbReference>
<organism evidence="2 3">
    <name type="scientific">Candidatus Alectryocaccomicrobium excrementavium</name>
    <dbReference type="NCBI Taxonomy" id="2840668"/>
    <lineage>
        <taxon>Bacteria</taxon>
        <taxon>Bacillati</taxon>
        <taxon>Bacillota</taxon>
        <taxon>Clostridia</taxon>
        <taxon>Candidatus Alectryocaccomicrobium</taxon>
    </lineage>
</organism>
<evidence type="ECO:0000313" key="2">
    <source>
        <dbReference type="EMBL" id="HIS93503.1"/>
    </source>
</evidence>
<dbReference type="Proteomes" id="UP000824140">
    <property type="component" value="Unassembled WGS sequence"/>
</dbReference>
<evidence type="ECO:0000313" key="3">
    <source>
        <dbReference type="Proteomes" id="UP000824140"/>
    </source>
</evidence>
<gene>
    <name evidence="2" type="ORF">IAA84_10840</name>
</gene>